<protein>
    <recommendedName>
        <fullName evidence="4">DUF2274 domain-containing protein</fullName>
    </recommendedName>
</protein>
<keyword evidence="3" id="KW-1185">Reference proteome</keyword>
<dbReference type="Proteomes" id="UP000637769">
    <property type="component" value="Unassembled WGS sequence"/>
</dbReference>
<feature type="region of interest" description="Disordered" evidence="1">
    <location>
        <begin position="62"/>
        <end position="83"/>
    </location>
</feature>
<evidence type="ECO:0000313" key="2">
    <source>
        <dbReference type="EMBL" id="GGC31233.1"/>
    </source>
</evidence>
<evidence type="ECO:0008006" key="4">
    <source>
        <dbReference type="Google" id="ProtNLM"/>
    </source>
</evidence>
<accession>A0ABQ1LZI8</accession>
<dbReference type="InterPro" id="IPR018733">
    <property type="entry name" value="DUF2274"/>
</dbReference>
<sequence>MTKLRLGPIADDRPIRVTVELPAAVHRDLVEYARLLAHESGRAEIAPAKLILPMLTRFMETDRGYQKQRARARSNDEPSPDPV</sequence>
<dbReference type="EMBL" id="BMCH01000003">
    <property type="protein sequence ID" value="GGC31233.1"/>
    <property type="molecule type" value="Genomic_DNA"/>
</dbReference>
<organism evidence="2 3">
    <name type="scientific">Asaia siamensis</name>
    <dbReference type="NCBI Taxonomy" id="110479"/>
    <lineage>
        <taxon>Bacteria</taxon>
        <taxon>Pseudomonadati</taxon>
        <taxon>Pseudomonadota</taxon>
        <taxon>Alphaproteobacteria</taxon>
        <taxon>Acetobacterales</taxon>
        <taxon>Acetobacteraceae</taxon>
        <taxon>Asaia</taxon>
    </lineage>
</organism>
<proteinExistence type="predicted"/>
<name>A0ABQ1LZI8_9PROT</name>
<dbReference type="Pfam" id="PF10038">
    <property type="entry name" value="DUF2274"/>
    <property type="match status" value="1"/>
</dbReference>
<evidence type="ECO:0000313" key="3">
    <source>
        <dbReference type="Proteomes" id="UP000637769"/>
    </source>
</evidence>
<reference evidence="3" key="1">
    <citation type="journal article" date="2019" name="Int. J. Syst. Evol. Microbiol.">
        <title>The Global Catalogue of Microorganisms (GCM) 10K type strain sequencing project: providing services to taxonomists for standard genome sequencing and annotation.</title>
        <authorList>
            <consortium name="The Broad Institute Genomics Platform"/>
            <consortium name="The Broad Institute Genome Sequencing Center for Infectious Disease"/>
            <person name="Wu L."/>
            <person name="Ma J."/>
        </authorList>
    </citation>
    <scope>NUCLEOTIDE SEQUENCE [LARGE SCALE GENOMIC DNA]</scope>
    <source>
        <strain evidence="3">CCM 7132</strain>
    </source>
</reference>
<gene>
    <name evidence="2" type="ORF">GCM10007207_15930</name>
</gene>
<evidence type="ECO:0000256" key="1">
    <source>
        <dbReference type="SAM" id="MobiDB-lite"/>
    </source>
</evidence>
<comment type="caution">
    <text evidence="2">The sequence shown here is derived from an EMBL/GenBank/DDBJ whole genome shotgun (WGS) entry which is preliminary data.</text>
</comment>
<dbReference type="RefSeq" id="WP_188426223.1">
    <property type="nucleotide sequence ID" value="NZ_BMCH01000003.1"/>
</dbReference>